<dbReference type="RefSeq" id="WP_015774855.1">
    <property type="nucleotide sequence ID" value="NC_013173.1"/>
</dbReference>
<dbReference type="STRING" id="525897.Dbac_2690"/>
<dbReference type="eggNOG" id="ENOG5030I8X">
    <property type="taxonomic scope" value="Bacteria"/>
</dbReference>
<name>C7LT16_DESBD</name>
<reference evidence="1 2" key="1">
    <citation type="journal article" date="2009" name="Stand. Genomic Sci.">
        <title>Complete genome sequence of Desulfomicrobium baculatum type strain (X).</title>
        <authorList>
            <person name="Copeland A."/>
            <person name="Spring S."/>
            <person name="Goker M."/>
            <person name="Schneider S."/>
            <person name="Lapidus A."/>
            <person name="Del Rio T.G."/>
            <person name="Tice H."/>
            <person name="Cheng J.F."/>
            <person name="Chen F."/>
            <person name="Nolan M."/>
            <person name="Bruce D."/>
            <person name="Goodwin L."/>
            <person name="Pitluck S."/>
            <person name="Ivanova N."/>
            <person name="Mavrommatis K."/>
            <person name="Ovchinnikova G."/>
            <person name="Pati A."/>
            <person name="Chen A."/>
            <person name="Palaniappan K."/>
            <person name="Land M."/>
            <person name="Hauser L."/>
            <person name="Chang Y.J."/>
            <person name="Jeffries C.C."/>
            <person name="Meincke L."/>
            <person name="Sims D."/>
            <person name="Brettin T."/>
            <person name="Detter J.C."/>
            <person name="Han C."/>
            <person name="Chain P."/>
            <person name="Bristow J."/>
            <person name="Eisen J.A."/>
            <person name="Markowitz V."/>
            <person name="Hugenholtz P."/>
            <person name="Kyrpides N.C."/>
            <person name="Klenk H.P."/>
            <person name="Lucas S."/>
        </authorList>
    </citation>
    <scope>NUCLEOTIDE SEQUENCE [LARGE SCALE GENOMIC DNA]</scope>
    <source>
        <strain evidence="2">DSM 4028 / VKM B-1378 / X</strain>
    </source>
</reference>
<dbReference type="AlphaFoldDB" id="C7LT16"/>
<gene>
    <name evidence="1" type="ordered locus">Dbac_2690</name>
</gene>
<dbReference type="KEGG" id="dba:Dbac_2690"/>
<protein>
    <submittedName>
        <fullName evidence="1">Uncharacterized protein</fullName>
    </submittedName>
</protein>
<accession>C7LT16</accession>
<dbReference type="OrthoDB" id="5416239at2"/>
<dbReference type="HOGENOM" id="CLU_697814_0_0_7"/>
<proteinExistence type="predicted"/>
<dbReference type="Proteomes" id="UP000002216">
    <property type="component" value="Chromosome"/>
</dbReference>
<sequence length="363" mass="39984">MSVPVGARRGWVCGLILFFFGLGAGQALALGPHSSLLGLEQAVDHLCHEVLLGHDPDPDRIAPLIAHVRAQGDAGGGLPRYDDAPGAYQGFTVNQSMQRLLRYLYNPEIPQELIKPFSIRSSVWTTPKSAEAQRQLWADPWPPPRTVVVRGEQYDRTTADLSTGGCYAMRLKRVLVFLPEAKALLSVSVQPEPSEVGTKGYRVGRDEDSRYVYSDEQGLTKTGLGWVSSRIQTNVSIGVYLDGGEVVQSGVFQWMRAGWSGLSVIKENHIKASLERYRERIGAVLHAADLPAPEELESLFRALDGKSDAQLRREVEPILAGYLAQAEQEKNRTASGILEKGYAQRLDRGELIGLLMRERLSAP</sequence>
<keyword evidence="2" id="KW-1185">Reference proteome</keyword>
<dbReference type="EMBL" id="CP001629">
    <property type="protein sequence ID" value="ACU90766.1"/>
    <property type="molecule type" value="Genomic_DNA"/>
</dbReference>
<evidence type="ECO:0000313" key="2">
    <source>
        <dbReference type="Proteomes" id="UP000002216"/>
    </source>
</evidence>
<evidence type="ECO:0000313" key="1">
    <source>
        <dbReference type="EMBL" id="ACU90766.1"/>
    </source>
</evidence>
<organism evidence="1 2">
    <name type="scientific">Desulfomicrobium baculatum (strain DSM 4028 / VKM B-1378 / X)</name>
    <name type="common">Desulfovibrio baculatus</name>
    <dbReference type="NCBI Taxonomy" id="525897"/>
    <lineage>
        <taxon>Bacteria</taxon>
        <taxon>Pseudomonadati</taxon>
        <taxon>Thermodesulfobacteriota</taxon>
        <taxon>Desulfovibrionia</taxon>
        <taxon>Desulfovibrionales</taxon>
        <taxon>Desulfomicrobiaceae</taxon>
        <taxon>Desulfomicrobium</taxon>
    </lineage>
</organism>